<reference evidence="3" key="2">
    <citation type="journal article" date="2024" name="Plant">
        <title>Genomic evolution and insights into agronomic trait innovations of Sesamum species.</title>
        <authorList>
            <person name="Miao H."/>
            <person name="Wang L."/>
            <person name="Qu L."/>
            <person name="Liu H."/>
            <person name="Sun Y."/>
            <person name="Le M."/>
            <person name="Wang Q."/>
            <person name="Wei S."/>
            <person name="Zheng Y."/>
            <person name="Lin W."/>
            <person name="Duan Y."/>
            <person name="Cao H."/>
            <person name="Xiong S."/>
            <person name="Wang X."/>
            <person name="Wei L."/>
            <person name="Li C."/>
            <person name="Ma Q."/>
            <person name="Ju M."/>
            <person name="Zhao R."/>
            <person name="Li G."/>
            <person name="Mu C."/>
            <person name="Tian Q."/>
            <person name="Mei H."/>
            <person name="Zhang T."/>
            <person name="Gao T."/>
            <person name="Zhang H."/>
        </authorList>
    </citation>
    <scope>NUCLEOTIDE SEQUENCE</scope>
    <source>
        <strain evidence="3">G02</strain>
    </source>
</reference>
<dbReference type="PANTHER" id="PTHR13743">
    <property type="entry name" value="BEIGE/BEACH-RELATED"/>
    <property type="match status" value="1"/>
</dbReference>
<comment type="caution">
    <text evidence="3">The sequence shown here is derived from an EMBL/GenBank/DDBJ whole genome shotgun (WGS) entry which is preliminary data.</text>
</comment>
<organism evidence="3">
    <name type="scientific">Sesamum radiatum</name>
    <name type="common">Black benniseed</name>
    <dbReference type="NCBI Taxonomy" id="300843"/>
    <lineage>
        <taxon>Eukaryota</taxon>
        <taxon>Viridiplantae</taxon>
        <taxon>Streptophyta</taxon>
        <taxon>Embryophyta</taxon>
        <taxon>Tracheophyta</taxon>
        <taxon>Spermatophyta</taxon>
        <taxon>Magnoliopsida</taxon>
        <taxon>eudicotyledons</taxon>
        <taxon>Gunneridae</taxon>
        <taxon>Pentapetalae</taxon>
        <taxon>asterids</taxon>
        <taxon>lamiids</taxon>
        <taxon>Lamiales</taxon>
        <taxon>Pedaliaceae</taxon>
        <taxon>Sesamum</taxon>
    </lineage>
</organism>
<evidence type="ECO:0000259" key="2">
    <source>
        <dbReference type="Pfam" id="PF15787"/>
    </source>
</evidence>
<dbReference type="Pfam" id="PF15787">
    <property type="entry name" value="DUF4704"/>
    <property type="match status" value="2"/>
</dbReference>
<dbReference type="EMBL" id="JACGWJ010000004">
    <property type="protein sequence ID" value="KAL0425892.1"/>
    <property type="molecule type" value="Genomic_DNA"/>
</dbReference>
<protein>
    <submittedName>
        <fullName evidence="3">BEACH domain-containing protein C2</fullName>
    </submittedName>
</protein>
<proteinExistence type="predicted"/>
<reference evidence="3" key="1">
    <citation type="submission" date="2020-06" db="EMBL/GenBank/DDBJ databases">
        <authorList>
            <person name="Li T."/>
            <person name="Hu X."/>
            <person name="Zhang T."/>
            <person name="Song X."/>
            <person name="Zhang H."/>
            <person name="Dai N."/>
            <person name="Sheng W."/>
            <person name="Hou X."/>
            <person name="Wei L."/>
        </authorList>
    </citation>
    <scope>NUCLEOTIDE SEQUENCE</scope>
    <source>
        <strain evidence="3">G02</strain>
        <tissue evidence="3">Leaf</tissue>
    </source>
</reference>
<accession>A0AAW2V9A0</accession>
<name>A0AAW2V9A0_SESRA</name>
<evidence type="ECO:0000313" key="3">
    <source>
        <dbReference type="EMBL" id="KAL0425892.1"/>
    </source>
</evidence>
<sequence>MDCKRSFLSSLADMVFTESSVMRDANAPDAPRWLQKMLLDCPSDSVNTFSTSEDARLFGEVNALVDELLVVIELLLVAAPPSLAADDVRCLLGFMVDCPQPNQVARVLHLIYRLVVQPNVSRAQTFAEAFISSGGIETLLVLVQRETKAGDHDVPELLTEDDEALSLGKPDKDITEGESKKIDHGDGGSLERQDLVLHENATEPENFGGPAVSNIERTSSISENPSLKNLGGISSSISAENARNNVYNVDRSDDVTSNLLGLLEGGGTMFDDKVSLLLFGLQKAFQAAPNRLMTCTVYKTLLAASINLSSADDGLNFHDSGHRFEHFQILLVLLRALPYASTALQSRALQDLLILACSHPENRSSLTRMDEWPEWILEILISNHETGGSKTTNLSSLRDVEDFIHNFLIIMLEHSMRQKDGWKDIEATIHCAEWLCMVGGSSTGDLRMRREESLPIFKRRLLGGLLDFSARELQDQHPSFSIASDPSYCCRAAVPGVGPKEEAEMLLSFLWLWLRMQL</sequence>
<feature type="region of interest" description="Disordered" evidence="1">
    <location>
        <begin position="153"/>
        <end position="189"/>
    </location>
</feature>
<dbReference type="PANTHER" id="PTHR13743:SF157">
    <property type="entry name" value="BEACH DOMAIN-CONTAINING PROTEIN C2"/>
    <property type="match status" value="1"/>
</dbReference>
<dbReference type="InterPro" id="IPR050865">
    <property type="entry name" value="BEACH_Domain"/>
</dbReference>
<feature type="domain" description="DUF4704" evidence="2">
    <location>
        <begin position="43"/>
        <end position="148"/>
    </location>
</feature>
<feature type="compositionally biased region" description="Basic and acidic residues" evidence="1">
    <location>
        <begin position="169"/>
        <end position="189"/>
    </location>
</feature>
<dbReference type="AlphaFoldDB" id="A0AAW2V9A0"/>
<dbReference type="InterPro" id="IPR031570">
    <property type="entry name" value="NBEA/BDCP_DUF4704"/>
</dbReference>
<gene>
    <name evidence="3" type="ORF">Sradi_1124000</name>
</gene>
<feature type="domain" description="DUF4704" evidence="2">
    <location>
        <begin position="293"/>
        <end position="431"/>
    </location>
</feature>
<evidence type="ECO:0000256" key="1">
    <source>
        <dbReference type="SAM" id="MobiDB-lite"/>
    </source>
</evidence>